<accession>A0ABS1KJ14</accession>
<keyword evidence="2" id="KW-1185">Reference proteome</keyword>
<evidence type="ECO:0008006" key="3">
    <source>
        <dbReference type="Google" id="ProtNLM"/>
    </source>
</evidence>
<protein>
    <recommendedName>
        <fullName evidence="3">Lipoprotein</fullName>
    </recommendedName>
</protein>
<proteinExistence type="predicted"/>
<evidence type="ECO:0000313" key="1">
    <source>
        <dbReference type="EMBL" id="MBL0738667.1"/>
    </source>
</evidence>
<reference evidence="1 2" key="1">
    <citation type="submission" date="2021-01" db="EMBL/GenBank/DDBJ databases">
        <title>Genome seq and assembly of Flavobacterium sp. GN10.</title>
        <authorList>
            <person name="Chhetri G."/>
        </authorList>
    </citation>
    <scope>NUCLEOTIDE SEQUENCE [LARGE SCALE GENOMIC DNA]</scope>
    <source>
        <strain evidence="1 2">GN10</strain>
    </source>
</reference>
<name>A0ABS1KJ14_9FLAO</name>
<organism evidence="1 2">
    <name type="scientific">Flavobacterium tagetis</name>
    <dbReference type="NCBI Taxonomy" id="2801336"/>
    <lineage>
        <taxon>Bacteria</taxon>
        <taxon>Pseudomonadati</taxon>
        <taxon>Bacteroidota</taxon>
        <taxon>Flavobacteriia</taxon>
        <taxon>Flavobacteriales</taxon>
        <taxon>Flavobacteriaceae</taxon>
        <taxon>Flavobacterium</taxon>
    </lineage>
</organism>
<evidence type="ECO:0000313" key="2">
    <source>
        <dbReference type="Proteomes" id="UP000603728"/>
    </source>
</evidence>
<sequence length="205" mass="23856">MKNIIFYIFIILTFCNCENKKENYNLSTGKIKDINEVVEAVIIQDSLNVFSKNEDSIMFCSELIKLNIYIPPKKTNDDFVLLPKQDGIYITNLVPTKIKGVTFFSSKDSLYLLKQNSNPKKLKIEKAIIDKLNATTIEKIEKRRENKQRSRFYEMTIPVFSLDRQSAYVQLDYECGGLCGNGDVIYLKKIKGKWQIIVQWQSWIS</sequence>
<dbReference type="Proteomes" id="UP000603728">
    <property type="component" value="Unassembled WGS sequence"/>
</dbReference>
<dbReference type="RefSeq" id="WP_202004982.1">
    <property type="nucleotide sequence ID" value="NZ_JAERSF010000003.1"/>
</dbReference>
<gene>
    <name evidence="1" type="ORF">JI750_17355</name>
</gene>
<dbReference type="EMBL" id="JAERSF010000003">
    <property type="protein sequence ID" value="MBL0738667.1"/>
    <property type="molecule type" value="Genomic_DNA"/>
</dbReference>
<comment type="caution">
    <text evidence="1">The sequence shown here is derived from an EMBL/GenBank/DDBJ whole genome shotgun (WGS) entry which is preliminary data.</text>
</comment>